<dbReference type="InterPro" id="IPR023201">
    <property type="entry name" value="SecY_dom_sf"/>
</dbReference>
<comment type="caution">
    <text evidence="10">The sequence shown here is derived from an EMBL/GenBank/DDBJ whole genome shotgun (WGS) entry which is preliminary data.</text>
</comment>
<dbReference type="InterPro" id="IPR014269">
    <property type="entry name" value="SecY2"/>
</dbReference>
<feature type="transmembrane region" description="Helical" evidence="9">
    <location>
        <begin position="337"/>
        <end position="359"/>
    </location>
</feature>
<evidence type="ECO:0000313" key="11">
    <source>
        <dbReference type="Proteomes" id="UP000438120"/>
    </source>
</evidence>
<dbReference type="Pfam" id="PF00344">
    <property type="entry name" value="SecY"/>
    <property type="match status" value="1"/>
</dbReference>
<feature type="transmembrane region" description="Helical" evidence="9">
    <location>
        <begin position="20"/>
        <end position="41"/>
    </location>
</feature>
<feature type="transmembrane region" description="Helical" evidence="9">
    <location>
        <begin position="365"/>
        <end position="387"/>
    </location>
</feature>
<organism evidence="10 11">
    <name type="scientific">Lactobacillus porci</name>
    <dbReference type="NCBI Taxonomy" id="2012477"/>
    <lineage>
        <taxon>Bacteria</taxon>
        <taxon>Bacillati</taxon>
        <taxon>Bacillota</taxon>
        <taxon>Bacilli</taxon>
        <taxon>Lactobacillales</taxon>
        <taxon>Lactobacillaceae</taxon>
        <taxon>Lactobacillus</taxon>
    </lineage>
</organism>
<evidence type="ECO:0000256" key="9">
    <source>
        <dbReference type="SAM" id="Phobius"/>
    </source>
</evidence>
<dbReference type="NCBIfam" id="TIGR02920">
    <property type="entry name" value="acc_sec_Y2"/>
    <property type="match status" value="1"/>
</dbReference>
<dbReference type="OrthoDB" id="2055747at2"/>
<keyword evidence="6" id="KW-0811">Translocation</keyword>
<dbReference type="PIRSF" id="PIRSF004557">
    <property type="entry name" value="SecY"/>
    <property type="match status" value="1"/>
</dbReference>
<dbReference type="Gene3D" id="1.10.3370.10">
    <property type="entry name" value="SecY subunit domain"/>
    <property type="match status" value="1"/>
</dbReference>
<feature type="transmembrane region" description="Helical" evidence="9">
    <location>
        <begin position="192"/>
        <end position="212"/>
    </location>
</feature>
<keyword evidence="11" id="KW-1185">Reference proteome</keyword>
<evidence type="ECO:0000256" key="5">
    <source>
        <dbReference type="ARBA" id="ARBA00022989"/>
    </source>
</evidence>
<dbReference type="PRINTS" id="PR00303">
    <property type="entry name" value="SECYTRNLCASE"/>
</dbReference>
<feature type="transmembrane region" description="Helical" evidence="9">
    <location>
        <begin position="61"/>
        <end position="82"/>
    </location>
</feature>
<dbReference type="GO" id="GO:0006886">
    <property type="term" value="P:intracellular protein transport"/>
    <property type="evidence" value="ECO:0007669"/>
    <property type="project" value="UniProtKB-UniRule"/>
</dbReference>
<protein>
    <recommendedName>
        <fullName evidence="8">Accessory Sec system protein translocase subunit SecY2</fullName>
    </recommendedName>
</protein>
<dbReference type="SUPFAM" id="SSF103491">
    <property type="entry name" value="Preprotein translocase SecY subunit"/>
    <property type="match status" value="1"/>
</dbReference>
<keyword evidence="2" id="KW-1003">Cell membrane</keyword>
<evidence type="ECO:0000256" key="3">
    <source>
        <dbReference type="ARBA" id="ARBA00022692"/>
    </source>
</evidence>
<evidence type="ECO:0000313" key="10">
    <source>
        <dbReference type="EMBL" id="MST87043.1"/>
    </source>
</evidence>
<dbReference type="GO" id="GO:0016020">
    <property type="term" value="C:membrane"/>
    <property type="evidence" value="ECO:0007669"/>
    <property type="project" value="InterPro"/>
</dbReference>
<keyword evidence="7 9" id="KW-0472">Membrane</keyword>
<evidence type="ECO:0000256" key="8">
    <source>
        <dbReference type="NCBIfam" id="TIGR02920"/>
    </source>
</evidence>
<feature type="transmembrane region" description="Helical" evidence="9">
    <location>
        <begin position="233"/>
        <end position="254"/>
    </location>
</feature>
<gene>
    <name evidence="10" type="primary">secY2</name>
    <name evidence="10" type="ORF">FYJ62_05175</name>
</gene>
<name>A0A6A8ME39_9LACO</name>
<feature type="transmembrane region" description="Helical" evidence="9">
    <location>
        <begin position="128"/>
        <end position="147"/>
    </location>
</feature>
<evidence type="ECO:0000256" key="2">
    <source>
        <dbReference type="ARBA" id="ARBA00022475"/>
    </source>
</evidence>
<dbReference type="AlphaFoldDB" id="A0A6A8ME39"/>
<evidence type="ECO:0000256" key="1">
    <source>
        <dbReference type="ARBA" id="ARBA00022448"/>
    </source>
</evidence>
<evidence type="ECO:0000256" key="7">
    <source>
        <dbReference type="ARBA" id="ARBA00023136"/>
    </source>
</evidence>
<feature type="transmembrane region" description="Helical" evidence="9">
    <location>
        <begin position="103"/>
        <end position="122"/>
    </location>
</feature>
<reference evidence="10 11" key="1">
    <citation type="submission" date="2019-08" db="EMBL/GenBank/DDBJ databases">
        <title>In-depth cultivation of the pig gut microbiome towards novel bacterial diversity and tailored functional studies.</title>
        <authorList>
            <person name="Wylensek D."/>
            <person name="Hitch T.C.A."/>
            <person name="Clavel T."/>
        </authorList>
    </citation>
    <scope>NUCLEOTIDE SEQUENCE [LARGE SCALE GENOMIC DNA]</scope>
    <source>
        <strain evidence="10 11">Bifido-178-WT-2B</strain>
    </source>
</reference>
<feature type="transmembrane region" description="Helical" evidence="9">
    <location>
        <begin position="286"/>
        <end position="305"/>
    </location>
</feature>
<accession>A0A6A8ME39</accession>
<dbReference type="InterPro" id="IPR002208">
    <property type="entry name" value="SecY/SEC61-alpha"/>
</dbReference>
<dbReference type="RefSeq" id="WP_154548419.1">
    <property type="nucleotide sequence ID" value="NZ_VUMX01000011.1"/>
</dbReference>
<evidence type="ECO:0000256" key="4">
    <source>
        <dbReference type="ARBA" id="ARBA00022927"/>
    </source>
</evidence>
<keyword evidence="4" id="KW-0653">Protein transport</keyword>
<feature type="transmembrane region" description="Helical" evidence="9">
    <location>
        <begin position="159"/>
        <end position="180"/>
    </location>
</feature>
<keyword evidence="3 9" id="KW-0812">Transmembrane</keyword>
<sequence length="403" mass="44523">MGKKESLTDLGWRTILTKGWWSLLYIGIFVFGKYIPLPFANLTTKGGNIMLAATGGDSSRASLFSLGIGPWMSSMIIVGMLGQLHLPGLSKLTEKKLDWIQKGLTFFLAVIQAFVVLHEFSFTSTAPFARFVSFLVLLAGSFLLVWLSVENDKNGLGGITLILMANMFFALMRFFIQGIIPGLRPQAANWTRGITLLAMLALGTVTVLLTNAERRIPVTKLLISSEFGSESYLPIRVLPAGSMPAMFAMTIFALPRYLLLFLRNVTGARIWQILADCFQINVLPGFFIYNLILVALTYGFAYISIDPLEISEKMQKSGDYIPGFHPGKETEKYLHHVINVFSFVSSVYFVVIVGLPMGLNLVSPNLGALAMIPNYVIILAGFSAAIVEEIDVLRIRSHYVSLI</sequence>
<evidence type="ECO:0000256" key="6">
    <source>
        <dbReference type="ARBA" id="ARBA00023010"/>
    </source>
</evidence>
<keyword evidence="5 9" id="KW-1133">Transmembrane helix</keyword>
<dbReference type="EMBL" id="VUMX01000011">
    <property type="protein sequence ID" value="MST87043.1"/>
    <property type="molecule type" value="Genomic_DNA"/>
</dbReference>
<dbReference type="Proteomes" id="UP000438120">
    <property type="component" value="Unassembled WGS sequence"/>
</dbReference>
<keyword evidence="1" id="KW-0813">Transport</keyword>
<dbReference type="PANTHER" id="PTHR10906">
    <property type="entry name" value="SECY/SEC61-ALPHA FAMILY MEMBER"/>
    <property type="match status" value="1"/>
</dbReference>
<proteinExistence type="predicted"/>